<name>A4GJ26_9BACT</name>
<accession>A4GJ26</accession>
<organism evidence="1">
    <name type="scientific">uncultured marine Nitrospinaceae bacterium</name>
    <dbReference type="NCBI Taxonomy" id="482920"/>
    <lineage>
        <taxon>Bacteria</taxon>
        <taxon>Pseudomonadati</taxon>
        <taxon>Nitrospinota/Tectimicrobiota group</taxon>
        <taxon>Nitrospinota</taxon>
        <taxon>Nitrospinia</taxon>
        <taxon>Nitrospinales</taxon>
        <taxon>Nitrospinaceae</taxon>
        <taxon>environmental samples</taxon>
    </lineage>
</organism>
<reference evidence="1" key="1">
    <citation type="journal article" date="2007" name="Environ. Microbiol.">
        <title>Quantitative distribution of presumptive archaeal and bacterial nitrifiers in Monterey Bay and the North Pacific Subtropical Gyre.</title>
        <authorList>
            <person name="Mincer T.J."/>
            <person name="Church M.J."/>
            <person name="Taylor L.T."/>
            <person name="Preston C."/>
            <person name="Karl D.M."/>
            <person name="Delong E.F."/>
        </authorList>
    </citation>
    <scope>NUCLEOTIDE SEQUENCE</scope>
</reference>
<dbReference type="EMBL" id="EF106972">
    <property type="protein sequence ID" value="ABK80619.1"/>
    <property type="molecule type" value="Genomic_DNA"/>
</dbReference>
<evidence type="ECO:0000313" key="1">
    <source>
        <dbReference type="EMBL" id="ABK80619.1"/>
    </source>
</evidence>
<dbReference type="AlphaFoldDB" id="A4GJ26"/>
<proteinExistence type="predicted"/>
<protein>
    <submittedName>
        <fullName evidence="1">Polymorphic outer membrane protein repeat-containing protein</fullName>
    </submittedName>
</protein>
<sequence>MSIFFLSLDNTLINNAILSQNKYAWISALSFYCLSSTIFSISSEFVLLNMGVCSLFPIL</sequence>